<comment type="catalytic activity">
    <reaction evidence="8">
        <text>a 5,6-dihydrouridine in mRNA + NAD(+) = a uridine in mRNA + NADH + H(+)</text>
        <dbReference type="Rhea" id="RHEA:69851"/>
        <dbReference type="Rhea" id="RHEA-COMP:14658"/>
        <dbReference type="Rhea" id="RHEA-COMP:17789"/>
        <dbReference type="ChEBI" id="CHEBI:15378"/>
        <dbReference type="ChEBI" id="CHEBI:57540"/>
        <dbReference type="ChEBI" id="CHEBI:57945"/>
        <dbReference type="ChEBI" id="CHEBI:65315"/>
        <dbReference type="ChEBI" id="CHEBI:74443"/>
    </reaction>
    <physiologicalReaction direction="right-to-left" evidence="8">
        <dbReference type="Rhea" id="RHEA:69853"/>
    </physiologicalReaction>
</comment>
<keyword evidence="2" id="KW-0285">Flavoprotein</keyword>
<evidence type="ECO:0000256" key="10">
    <source>
        <dbReference type="SAM" id="MobiDB-lite"/>
    </source>
</evidence>
<dbReference type="GO" id="GO:0017150">
    <property type="term" value="F:tRNA dihydrouridine synthase activity"/>
    <property type="evidence" value="ECO:0007669"/>
    <property type="project" value="InterPro"/>
</dbReference>
<evidence type="ECO:0000256" key="3">
    <source>
        <dbReference type="ARBA" id="ARBA00022643"/>
    </source>
</evidence>
<organism evidence="12 13">
    <name type="scientific">Aulographum hederae CBS 113979</name>
    <dbReference type="NCBI Taxonomy" id="1176131"/>
    <lineage>
        <taxon>Eukaryota</taxon>
        <taxon>Fungi</taxon>
        <taxon>Dikarya</taxon>
        <taxon>Ascomycota</taxon>
        <taxon>Pezizomycotina</taxon>
        <taxon>Dothideomycetes</taxon>
        <taxon>Pleosporomycetidae</taxon>
        <taxon>Aulographales</taxon>
        <taxon>Aulographaceae</taxon>
    </lineage>
</organism>
<evidence type="ECO:0000256" key="7">
    <source>
        <dbReference type="ARBA" id="ARBA00045934"/>
    </source>
</evidence>
<evidence type="ECO:0000256" key="5">
    <source>
        <dbReference type="ARBA" id="ARBA00022694"/>
    </source>
</evidence>
<comment type="cofactor">
    <cofactor evidence="1">
        <name>FMN</name>
        <dbReference type="ChEBI" id="CHEBI:58210"/>
    </cofactor>
</comment>
<evidence type="ECO:0000256" key="4">
    <source>
        <dbReference type="ARBA" id="ARBA00022664"/>
    </source>
</evidence>
<dbReference type="EMBL" id="ML977137">
    <property type="protein sequence ID" value="KAF1992629.1"/>
    <property type="molecule type" value="Genomic_DNA"/>
</dbReference>
<dbReference type="GO" id="GO:0050660">
    <property type="term" value="F:flavin adenine dinucleotide binding"/>
    <property type="evidence" value="ECO:0007669"/>
    <property type="project" value="InterPro"/>
</dbReference>
<evidence type="ECO:0000256" key="9">
    <source>
        <dbReference type="ARBA" id="ARBA00049447"/>
    </source>
</evidence>
<accession>A0A6G1HHX6</accession>
<gene>
    <name evidence="12" type="ORF">K402DRAFT_320740</name>
</gene>
<evidence type="ECO:0000256" key="1">
    <source>
        <dbReference type="ARBA" id="ARBA00001917"/>
    </source>
</evidence>
<dbReference type="Pfam" id="PF01207">
    <property type="entry name" value="Dus"/>
    <property type="match status" value="1"/>
</dbReference>
<protein>
    <submittedName>
        <fullName evidence="12">FMN-linked oxidoreductase</fullName>
    </submittedName>
</protein>
<dbReference type="OrthoDB" id="10262250at2759"/>
<proteinExistence type="predicted"/>
<dbReference type="PROSITE" id="PS01136">
    <property type="entry name" value="UPF0034"/>
    <property type="match status" value="1"/>
</dbReference>
<dbReference type="PANTHER" id="PTHR45936:SF1">
    <property type="entry name" value="TRNA-DIHYDROURIDINE(20) SYNTHASE [NAD(P)+]-LIKE"/>
    <property type="match status" value="1"/>
</dbReference>
<comment type="function">
    <text evidence="7">Catalyzes the synthesis of dihydrouridine, a modified base found in the D-loop of most tRNAs. Specifically modifies U47 in cytoplasmic tRNAs. Catalyzes the synthesis of dihydrouridine in some mRNAs, thereby affecting their translation.</text>
</comment>
<dbReference type="InterPro" id="IPR013785">
    <property type="entry name" value="Aldolase_TIM"/>
</dbReference>
<dbReference type="SUPFAM" id="SSF51395">
    <property type="entry name" value="FMN-linked oxidoreductases"/>
    <property type="match status" value="1"/>
</dbReference>
<dbReference type="GO" id="GO:0006397">
    <property type="term" value="P:mRNA processing"/>
    <property type="evidence" value="ECO:0007669"/>
    <property type="project" value="UniProtKB-KW"/>
</dbReference>
<dbReference type="GO" id="GO:0005737">
    <property type="term" value="C:cytoplasm"/>
    <property type="evidence" value="ECO:0007669"/>
    <property type="project" value="TreeGrafter"/>
</dbReference>
<dbReference type="PANTHER" id="PTHR45936">
    <property type="entry name" value="TRNA-DIHYDROURIDINE(20) SYNTHASE [NAD(P)+]-LIKE"/>
    <property type="match status" value="1"/>
</dbReference>
<evidence type="ECO:0000256" key="2">
    <source>
        <dbReference type="ARBA" id="ARBA00022630"/>
    </source>
</evidence>
<keyword evidence="3" id="KW-0288">FMN</keyword>
<evidence type="ECO:0000313" key="12">
    <source>
        <dbReference type="EMBL" id="KAF1992629.1"/>
    </source>
</evidence>
<evidence type="ECO:0000259" key="11">
    <source>
        <dbReference type="Pfam" id="PF01207"/>
    </source>
</evidence>
<sequence length="416" mass="45077">MAASLPKQVPIPKNGTDYRGKVVLAPMVRSGELPSRLLALKYGADLVWGPETIDRSMIGTTRSINPSTGTVDFTRPSSNVLRDPSLRETGNARDSVIYRLHPELEKGRLIFQIGTSSPTLAVQAAKLVAADVAGIDVNAGCPKPFSTSGGMGAALLKTPDTLCDILTALVEEVGTQFEIGISVKIRLLSTPEETEALVSRLVKTGITALTIHCRTTPMRPRERAIREQLKMIVRVCHEAGVACVMNGDVYSRGEALQLMDEYGADGAMIATAAEKNPSVFRSEADGGLAYWKEIMREYTTFALQVENRWGNTKFLLAQHIPGKSEEAKKMVTCKGYGDSVRALGLEGMDDRAKEVDERLAIDTTKVSKATKRARAREGEGNGGGHKKPKRKQQDEERKEVVQESSLQTAAPAALAV</sequence>
<feature type="compositionally biased region" description="Basic and acidic residues" evidence="10">
    <location>
        <begin position="391"/>
        <end position="401"/>
    </location>
</feature>
<dbReference type="Proteomes" id="UP000800041">
    <property type="component" value="Unassembled WGS sequence"/>
</dbReference>
<dbReference type="Gene3D" id="3.20.20.70">
    <property type="entry name" value="Aldolase class I"/>
    <property type="match status" value="1"/>
</dbReference>
<feature type="domain" description="DUS-like FMN-binding" evidence="11">
    <location>
        <begin position="24"/>
        <end position="283"/>
    </location>
</feature>
<keyword evidence="5" id="KW-0819">tRNA processing</keyword>
<evidence type="ECO:0000313" key="13">
    <source>
        <dbReference type="Proteomes" id="UP000800041"/>
    </source>
</evidence>
<feature type="region of interest" description="Disordered" evidence="10">
    <location>
        <begin position="363"/>
        <end position="416"/>
    </location>
</feature>
<evidence type="ECO:0000256" key="8">
    <source>
        <dbReference type="ARBA" id="ARBA00048342"/>
    </source>
</evidence>
<dbReference type="InterPro" id="IPR052582">
    <property type="entry name" value="tRNA-DUS-like"/>
</dbReference>
<keyword evidence="6" id="KW-0560">Oxidoreductase</keyword>
<name>A0A6G1HHX6_9PEZI</name>
<keyword evidence="4" id="KW-0507">mRNA processing</keyword>
<dbReference type="AlphaFoldDB" id="A0A6G1HHX6"/>
<keyword evidence="13" id="KW-1185">Reference proteome</keyword>
<comment type="catalytic activity">
    <reaction evidence="9">
        <text>a 5,6-dihydrouridine in mRNA + NADP(+) = a uridine in mRNA + NADPH + H(+)</text>
        <dbReference type="Rhea" id="RHEA:69855"/>
        <dbReference type="Rhea" id="RHEA-COMP:14658"/>
        <dbReference type="Rhea" id="RHEA-COMP:17789"/>
        <dbReference type="ChEBI" id="CHEBI:15378"/>
        <dbReference type="ChEBI" id="CHEBI:57783"/>
        <dbReference type="ChEBI" id="CHEBI:58349"/>
        <dbReference type="ChEBI" id="CHEBI:65315"/>
        <dbReference type="ChEBI" id="CHEBI:74443"/>
    </reaction>
    <physiologicalReaction direction="right-to-left" evidence="9">
        <dbReference type="Rhea" id="RHEA:69857"/>
    </physiologicalReaction>
</comment>
<evidence type="ECO:0000256" key="6">
    <source>
        <dbReference type="ARBA" id="ARBA00023002"/>
    </source>
</evidence>
<dbReference type="InterPro" id="IPR035587">
    <property type="entry name" value="DUS-like_FMN-bd"/>
</dbReference>
<dbReference type="CDD" id="cd02801">
    <property type="entry name" value="DUS_like_FMN"/>
    <property type="match status" value="1"/>
</dbReference>
<dbReference type="InterPro" id="IPR018517">
    <property type="entry name" value="tRNA_hU_synthase_CS"/>
</dbReference>
<reference evidence="12" key="1">
    <citation type="journal article" date="2020" name="Stud. Mycol.">
        <title>101 Dothideomycetes genomes: a test case for predicting lifestyles and emergence of pathogens.</title>
        <authorList>
            <person name="Haridas S."/>
            <person name="Albert R."/>
            <person name="Binder M."/>
            <person name="Bloem J."/>
            <person name="Labutti K."/>
            <person name="Salamov A."/>
            <person name="Andreopoulos B."/>
            <person name="Baker S."/>
            <person name="Barry K."/>
            <person name="Bills G."/>
            <person name="Bluhm B."/>
            <person name="Cannon C."/>
            <person name="Castanera R."/>
            <person name="Culley D."/>
            <person name="Daum C."/>
            <person name="Ezra D."/>
            <person name="Gonzalez J."/>
            <person name="Henrissat B."/>
            <person name="Kuo A."/>
            <person name="Liang C."/>
            <person name="Lipzen A."/>
            <person name="Lutzoni F."/>
            <person name="Magnuson J."/>
            <person name="Mondo S."/>
            <person name="Nolan M."/>
            <person name="Ohm R."/>
            <person name="Pangilinan J."/>
            <person name="Park H.-J."/>
            <person name="Ramirez L."/>
            <person name="Alfaro M."/>
            <person name="Sun H."/>
            <person name="Tritt A."/>
            <person name="Yoshinaga Y."/>
            <person name="Zwiers L.-H."/>
            <person name="Turgeon B."/>
            <person name="Goodwin S."/>
            <person name="Spatafora J."/>
            <person name="Crous P."/>
            <person name="Grigoriev I."/>
        </authorList>
    </citation>
    <scope>NUCLEOTIDE SEQUENCE</scope>
    <source>
        <strain evidence="12">CBS 113979</strain>
    </source>
</reference>